<organism evidence="1">
    <name type="scientific">marine sediment metagenome</name>
    <dbReference type="NCBI Taxonomy" id="412755"/>
    <lineage>
        <taxon>unclassified sequences</taxon>
        <taxon>metagenomes</taxon>
        <taxon>ecological metagenomes</taxon>
    </lineage>
</organism>
<proteinExistence type="predicted"/>
<evidence type="ECO:0000313" key="1">
    <source>
        <dbReference type="EMBL" id="KKM60047.1"/>
    </source>
</evidence>
<dbReference type="SUPFAM" id="SSF53187">
    <property type="entry name" value="Zn-dependent exopeptidases"/>
    <property type="match status" value="1"/>
</dbReference>
<evidence type="ECO:0008006" key="2">
    <source>
        <dbReference type="Google" id="ProtNLM"/>
    </source>
</evidence>
<accession>A0A0F9LSJ4</accession>
<name>A0A0F9LSJ4_9ZZZZ</name>
<protein>
    <recommendedName>
        <fullName evidence="2">Peptidase M28 domain-containing protein</fullName>
    </recommendedName>
</protein>
<dbReference type="AlphaFoldDB" id="A0A0F9LSJ4"/>
<reference evidence="1" key="1">
    <citation type="journal article" date="2015" name="Nature">
        <title>Complex archaea that bridge the gap between prokaryotes and eukaryotes.</title>
        <authorList>
            <person name="Spang A."/>
            <person name="Saw J.H."/>
            <person name="Jorgensen S.L."/>
            <person name="Zaremba-Niedzwiedzka K."/>
            <person name="Martijn J."/>
            <person name="Lind A.E."/>
            <person name="van Eijk R."/>
            <person name="Schleper C."/>
            <person name="Guy L."/>
            <person name="Ettema T.J."/>
        </authorList>
    </citation>
    <scope>NUCLEOTIDE SEQUENCE</scope>
</reference>
<comment type="caution">
    <text evidence="1">The sequence shown here is derived from an EMBL/GenBank/DDBJ whole genome shotgun (WGS) entry which is preliminary data.</text>
</comment>
<dbReference type="EMBL" id="LAZR01011752">
    <property type="protein sequence ID" value="KKM60047.1"/>
    <property type="molecule type" value="Genomic_DNA"/>
</dbReference>
<gene>
    <name evidence="1" type="ORF">LCGC14_1545840</name>
</gene>
<dbReference type="Gene3D" id="3.40.630.10">
    <property type="entry name" value="Zn peptidases"/>
    <property type="match status" value="1"/>
</dbReference>
<sequence>MHQLTKMLSYCRPAGSSMERQFIERYITPYEPTVDKANNRIITVGDNPKVMFSCHTDTVHHLPKRQKIHTDKHGIIHAGSKHSNCLGADDTAGIYVALGLIDRGIEGTYIFHAGEEIGCIGAKHLAEHEEDFIKSFDISIALDRRGTQSLVTAQTCMIGASDEFAKAFCAAIGMKHSPDPTGLWTDNIEYLNMIPELVNLSVGYSGAHTVHERLDSTYLFKLVDALAQVDYKDLPIIRDLSQPQGIVDTYYGSYTGKYDHEDDLEDLIRRFPSQIAHLLETFGFDGDDILDFLTKEEGLDDYQVYKHLTAPGRDDWWDDFDR</sequence>